<name>X1DBV5_9ZZZZ</name>
<evidence type="ECO:0000313" key="2">
    <source>
        <dbReference type="EMBL" id="GAH18261.1"/>
    </source>
</evidence>
<keyword evidence="1" id="KW-0472">Membrane</keyword>
<organism evidence="2">
    <name type="scientific">marine sediment metagenome</name>
    <dbReference type="NCBI Taxonomy" id="412755"/>
    <lineage>
        <taxon>unclassified sequences</taxon>
        <taxon>metagenomes</taxon>
        <taxon>ecological metagenomes</taxon>
    </lineage>
</organism>
<dbReference type="EMBL" id="BART01031984">
    <property type="protein sequence ID" value="GAH18261.1"/>
    <property type="molecule type" value="Genomic_DNA"/>
</dbReference>
<gene>
    <name evidence="2" type="ORF">S01H4_55418</name>
</gene>
<sequence length="64" mass="6569">GGTALSGGIGGVYNTLLGSLLISILGNGMNVIGIDIYYQQIIHGAIIIAAVSLTLDRSKIKIVK</sequence>
<reference evidence="2" key="1">
    <citation type="journal article" date="2014" name="Front. Microbiol.">
        <title>High frequency of phylogenetically diverse reductive dehalogenase-homologous genes in deep subseafloor sedimentary metagenomes.</title>
        <authorList>
            <person name="Kawai M."/>
            <person name="Futagami T."/>
            <person name="Toyoda A."/>
            <person name="Takaki Y."/>
            <person name="Nishi S."/>
            <person name="Hori S."/>
            <person name="Arai W."/>
            <person name="Tsubouchi T."/>
            <person name="Morono Y."/>
            <person name="Uchiyama I."/>
            <person name="Ito T."/>
            <person name="Fujiyama A."/>
            <person name="Inagaki F."/>
            <person name="Takami H."/>
        </authorList>
    </citation>
    <scope>NUCLEOTIDE SEQUENCE</scope>
    <source>
        <strain evidence="2">Expedition CK06-06</strain>
    </source>
</reference>
<dbReference type="GO" id="GO:0005886">
    <property type="term" value="C:plasma membrane"/>
    <property type="evidence" value="ECO:0007669"/>
    <property type="project" value="TreeGrafter"/>
</dbReference>
<dbReference type="AlphaFoldDB" id="X1DBV5"/>
<accession>X1DBV5</accession>
<feature type="transmembrane region" description="Helical" evidence="1">
    <location>
        <begin position="36"/>
        <end position="55"/>
    </location>
</feature>
<comment type="caution">
    <text evidence="2">The sequence shown here is derived from an EMBL/GenBank/DDBJ whole genome shotgun (WGS) entry which is preliminary data.</text>
</comment>
<dbReference type="PANTHER" id="PTHR32196:SF72">
    <property type="entry name" value="RIBOSE IMPORT PERMEASE PROTEIN RBSC"/>
    <property type="match status" value="1"/>
</dbReference>
<proteinExistence type="predicted"/>
<protein>
    <recommendedName>
        <fullName evidence="3">ABC transporter permease</fullName>
    </recommendedName>
</protein>
<dbReference type="PANTHER" id="PTHR32196">
    <property type="entry name" value="ABC TRANSPORTER PERMEASE PROTEIN YPHD-RELATED-RELATED"/>
    <property type="match status" value="1"/>
</dbReference>
<feature type="transmembrane region" description="Helical" evidence="1">
    <location>
        <begin position="12"/>
        <end position="30"/>
    </location>
</feature>
<keyword evidence="1" id="KW-1133">Transmembrane helix</keyword>
<feature type="non-terminal residue" evidence="2">
    <location>
        <position position="1"/>
    </location>
</feature>
<evidence type="ECO:0008006" key="3">
    <source>
        <dbReference type="Google" id="ProtNLM"/>
    </source>
</evidence>
<evidence type="ECO:0000256" key="1">
    <source>
        <dbReference type="SAM" id="Phobius"/>
    </source>
</evidence>
<keyword evidence="1" id="KW-0812">Transmembrane</keyword>